<dbReference type="STRING" id="660470.Theba_2530"/>
<feature type="modified residue" description="4-aspartylphosphate" evidence="1">
    <location>
        <position position="56"/>
    </location>
</feature>
<reference evidence="4 5" key="1">
    <citation type="journal article" date="2012" name="Genome Biol. Evol.">
        <title>Genome Sequence of the Mesophilic Thermotogales Bacterium Mesotoga prima MesG1.Ag.4.2 Reveals the Largest Thermotogales Genome To Date.</title>
        <authorList>
            <person name="Zhaxybayeva O."/>
            <person name="Swithers K.S."/>
            <person name="Foght J."/>
            <person name="Green A.G."/>
            <person name="Bruce D."/>
            <person name="Detter C."/>
            <person name="Han S."/>
            <person name="Teshima H."/>
            <person name="Han J."/>
            <person name="Woyke T."/>
            <person name="Pitluck S."/>
            <person name="Nolan M."/>
            <person name="Ivanova N."/>
            <person name="Pati A."/>
            <person name="Land M.L."/>
            <person name="Dlutek M."/>
            <person name="Doolittle W.F."/>
            <person name="Noll K.M."/>
            <person name="Nesbo C.L."/>
        </authorList>
    </citation>
    <scope>NUCLEOTIDE SEQUENCE [LARGE SCALE GENOMIC DNA]</scope>
    <source>
        <strain evidence="5">mesG1.Ag.4.2</strain>
    </source>
</reference>
<dbReference type="Pfam" id="PF00072">
    <property type="entry name" value="Response_reg"/>
    <property type="match status" value="1"/>
</dbReference>
<dbReference type="GO" id="GO:0003723">
    <property type="term" value="F:RNA binding"/>
    <property type="evidence" value="ECO:0007669"/>
    <property type="project" value="InterPro"/>
</dbReference>
<feature type="domain" description="ANTAR" evidence="3">
    <location>
        <begin position="126"/>
        <end position="187"/>
    </location>
</feature>
<dbReference type="PROSITE" id="PS50921">
    <property type="entry name" value="ANTAR"/>
    <property type="match status" value="1"/>
</dbReference>
<dbReference type="InterPro" id="IPR001789">
    <property type="entry name" value="Sig_transdc_resp-reg_receiver"/>
</dbReference>
<dbReference type="PANTHER" id="PTHR43228:SF6">
    <property type="entry name" value="RESPONSE REGULATOR RECEIVER"/>
    <property type="match status" value="1"/>
</dbReference>
<dbReference type="SUPFAM" id="SSF52172">
    <property type="entry name" value="CheY-like"/>
    <property type="match status" value="1"/>
</dbReference>
<dbReference type="Proteomes" id="UP000002881">
    <property type="component" value="Chromosome"/>
</dbReference>
<evidence type="ECO:0000313" key="5">
    <source>
        <dbReference type="Proteomes" id="UP000002881"/>
    </source>
</evidence>
<dbReference type="Gene3D" id="3.40.50.2300">
    <property type="match status" value="1"/>
</dbReference>
<dbReference type="InterPro" id="IPR008327">
    <property type="entry name" value="Sig_transdc_resp-reg_antiterm"/>
</dbReference>
<organism evidence="4 5">
    <name type="scientific">Mesotoga prima MesG1.Ag.4.2</name>
    <dbReference type="NCBI Taxonomy" id="660470"/>
    <lineage>
        <taxon>Bacteria</taxon>
        <taxon>Thermotogati</taxon>
        <taxon>Thermotogota</taxon>
        <taxon>Thermotogae</taxon>
        <taxon>Kosmotogales</taxon>
        <taxon>Kosmotogaceae</taxon>
        <taxon>Mesotoga</taxon>
    </lineage>
</organism>
<dbReference type="Gene3D" id="1.10.10.10">
    <property type="entry name" value="Winged helix-like DNA-binding domain superfamily/Winged helix DNA-binding domain"/>
    <property type="match status" value="1"/>
</dbReference>
<dbReference type="InterPro" id="IPR005561">
    <property type="entry name" value="ANTAR"/>
</dbReference>
<dbReference type="GO" id="GO:0000160">
    <property type="term" value="P:phosphorelay signal transduction system"/>
    <property type="evidence" value="ECO:0007669"/>
    <property type="project" value="InterPro"/>
</dbReference>
<dbReference type="KEGG" id="mpg:Theba_2530"/>
<gene>
    <name evidence="4" type="ORF">Theba_2530</name>
</gene>
<dbReference type="AlphaFoldDB" id="I2F881"/>
<dbReference type="RefSeq" id="WP_014731859.1">
    <property type="nucleotide sequence ID" value="NC_017934.1"/>
</dbReference>
<evidence type="ECO:0000313" key="4">
    <source>
        <dbReference type="EMBL" id="AFK08134.1"/>
    </source>
</evidence>
<dbReference type="PROSITE" id="PS50110">
    <property type="entry name" value="RESPONSE_REGULATORY"/>
    <property type="match status" value="1"/>
</dbReference>
<dbReference type="SMART" id="SM00448">
    <property type="entry name" value="REC"/>
    <property type="match status" value="1"/>
</dbReference>
<name>I2F881_9BACT</name>
<evidence type="ECO:0000259" key="3">
    <source>
        <dbReference type="PROSITE" id="PS50921"/>
    </source>
</evidence>
<sequence>MDNSLNILIAEDEYIVLRGLKETLTDLGHNVIGEAMDGETFVKLALEKDPDLLIVDINLPALSGIEAIERIGKVKLVPSIIVTGYSSEETVKRANSAGVFNYLVKPVDEKELKPAIEIAMGRFKEFVLLKKELQEQGEALEARKLIERAKGILMDRNGIKESEAMKLLQKISRDKNLKLVVVAREIIEADNTLHYGM</sequence>
<dbReference type="InterPro" id="IPR011006">
    <property type="entry name" value="CheY-like_superfamily"/>
</dbReference>
<keyword evidence="1" id="KW-0597">Phosphoprotein</keyword>
<keyword evidence="5" id="KW-1185">Reference proteome</keyword>
<dbReference type="PIRSF" id="PIRSF036382">
    <property type="entry name" value="RR_antiterm"/>
    <property type="match status" value="1"/>
</dbReference>
<dbReference type="Pfam" id="PF03861">
    <property type="entry name" value="ANTAR"/>
    <property type="match status" value="1"/>
</dbReference>
<accession>I2F881</accession>
<dbReference type="PANTHER" id="PTHR43228">
    <property type="entry name" value="TWO-COMPONENT RESPONSE REGULATOR"/>
    <property type="match status" value="1"/>
</dbReference>
<dbReference type="InterPro" id="IPR036388">
    <property type="entry name" value="WH-like_DNA-bd_sf"/>
</dbReference>
<dbReference type="InterPro" id="IPR052048">
    <property type="entry name" value="ST_Response_Regulator"/>
</dbReference>
<feature type="domain" description="Response regulatory" evidence="2">
    <location>
        <begin position="6"/>
        <end position="120"/>
    </location>
</feature>
<evidence type="ECO:0000259" key="2">
    <source>
        <dbReference type="PROSITE" id="PS50110"/>
    </source>
</evidence>
<dbReference type="SMART" id="SM01012">
    <property type="entry name" value="ANTAR"/>
    <property type="match status" value="1"/>
</dbReference>
<dbReference type="eggNOG" id="COG3707">
    <property type="taxonomic scope" value="Bacteria"/>
</dbReference>
<dbReference type="HOGENOM" id="CLU_000445_65_0_0"/>
<proteinExistence type="predicted"/>
<evidence type="ECO:0000256" key="1">
    <source>
        <dbReference type="PROSITE-ProRule" id="PRU00169"/>
    </source>
</evidence>
<dbReference type="EMBL" id="CP003532">
    <property type="protein sequence ID" value="AFK08134.1"/>
    <property type="molecule type" value="Genomic_DNA"/>
</dbReference>
<protein>
    <submittedName>
        <fullName evidence="4">Response regulator with putative antiterminator output domain</fullName>
    </submittedName>
</protein>
<dbReference type="GeneID" id="87108230"/>